<dbReference type="EMBL" id="JACGCM010001501">
    <property type="protein sequence ID" value="KAF6154271.1"/>
    <property type="molecule type" value="Genomic_DNA"/>
</dbReference>
<keyword evidence="4" id="KW-1185">Reference proteome</keyword>
<name>A0A7J7MHE0_9MAGN</name>
<protein>
    <submittedName>
        <fullName evidence="2">Uncharacterized protein</fullName>
    </submittedName>
</protein>
<accession>A0A7J7MHE0</accession>
<evidence type="ECO:0000313" key="3">
    <source>
        <dbReference type="EMBL" id="KAF6174142.1"/>
    </source>
</evidence>
<keyword evidence="1" id="KW-0812">Transmembrane</keyword>
<evidence type="ECO:0000313" key="2">
    <source>
        <dbReference type="EMBL" id="KAF6154271.1"/>
    </source>
</evidence>
<keyword evidence="1" id="KW-0472">Membrane</keyword>
<gene>
    <name evidence="2" type="ORF">GIB67_026727</name>
    <name evidence="3" type="ORF">GIB67_033674</name>
</gene>
<organism evidence="2 4">
    <name type="scientific">Kingdonia uniflora</name>
    <dbReference type="NCBI Taxonomy" id="39325"/>
    <lineage>
        <taxon>Eukaryota</taxon>
        <taxon>Viridiplantae</taxon>
        <taxon>Streptophyta</taxon>
        <taxon>Embryophyta</taxon>
        <taxon>Tracheophyta</taxon>
        <taxon>Spermatophyta</taxon>
        <taxon>Magnoliopsida</taxon>
        <taxon>Ranunculales</taxon>
        <taxon>Circaeasteraceae</taxon>
        <taxon>Kingdonia</taxon>
    </lineage>
</organism>
<evidence type="ECO:0000256" key="1">
    <source>
        <dbReference type="SAM" id="Phobius"/>
    </source>
</evidence>
<dbReference type="AlphaFoldDB" id="A0A7J7MHE0"/>
<keyword evidence="1" id="KW-1133">Transmembrane helix</keyword>
<reference evidence="2 4" key="1">
    <citation type="journal article" date="2020" name="IScience">
        <title>Genome Sequencing of the Endangered Kingdonia uniflora (Circaeasteraceae, Ranunculales) Reveals Potential Mechanisms of Evolutionary Specialization.</title>
        <authorList>
            <person name="Sun Y."/>
            <person name="Deng T."/>
            <person name="Zhang A."/>
            <person name="Moore M.J."/>
            <person name="Landis J.B."/>
            <person name="Lin N."/>
            <person name="Zhang H."/>
            <person name="Zhang X."/>
            <person name="Huang J."/>
            <person name="Zhang X."/>
            <person name="Sun H."/>
            <person name="Wang H."/>
        </authorList>
    </citation>
    <scope>NUCLEOTIDE SEQUENCE [LARGE SCALE GENOMIC DNA]</scope>
    <source>
        <strain evidence="2">TB1705</strain>
        <tissue evidence="2">Leaf</tissue>
    </source>
</reference>
<dbReference type="EMBL" id="JACGCM010000287">
    <property type="protein sequence ID" value="KAF6174142.1"/>
    <property type="molecule type" value="Genomic_DNA"/>
</dbReference>
<proteinExistence type="predicted"/>
<sequence>YTITVIGVRFPKQKIRLLLVSVPGLQAPTLYFSYLSALIFFVNTSCGHRPLKVKNQALDL</sequence>
<feature type="non-terminal residue" evidence="2">
    <location>
        <position position="60"/>
    </location>
</feature>
<feature type="transmembrane region" description="Helical" evidence="1">
    <location>
        <begin position="17"/>
        <end position="42"/>
    </location>
</feature>
<dbReference type="Proteomes" id="UP000541444">
    <property type="component" value="Unassembled WGS sequence"/>
</dbReference>
<evidence type="ECO:0000313" key="4">
    <source>
        <dbReference type="Proteomes" id="UP000541444"/>
    </source>
</evidence>
<comment type="caution">
    <text evidence="2">The sequence shown here is derived from an EMBL/GenBank/DDBJ whole genome shotgun (WGS) entry which is preliminary data.</text>
</comment>